<dbReference type="AlphaFoldDB" id="A0A1H7RQU4"/>
<reference evidence="8" key="1">
    <citation type="submission" date="2016-10" db="EMBL/GenBank/DDBJ databases">
        <authorList>
            <person name="Varghese N."/>
            <person name="Submissions S."/>
        </authorList>
    </citation>
    <scope>NUCLEOTIDE SEQUENCE [LARGE SCALE GENOMIC DNA]</scope>
    <source>
        <strain evidence="8">DSM 241</strain>
    </source>
</reference>
<keyword evidence="6" id="KW-0411">Iron-sulfur</keyword>
<proteinExistence type="predicted"/>
<evidence type="ECO:0008006" key="9">
    <source>
        <dbReference type="Google" id="ProtNLM"/>
    </source>
</evidence>
<protein>
    <recommendedName>
        <fullName evidence="9">AmmeMemoRadiSam system radical SAM enzyme</fullName>
    </recommendedName>
</protein>
<comment type="cofactor">
    <cofactor evidence="1">
        <name>[4Fe-4S] cluster</name>
        <dbReference type="ChEBI" id="CHEBI:49883"/>
    </cofactor>
</comment>
<gene>
    <name evidence="7" type="ORF">SAMN05444515_1261</name>
</gene>
<keyword evidence="5" id="KW-0408">Iron</keyword>
<dbReference type="PANTHER" id="PTHR30352:SF5">
    <property type="entry name" value="PYRUVATE FORMATE-LYASE 1-ACTIVATING ENZYME"/>
    <property type="match status" value="1"/>
</dbReference>
<dbReference type="STRING" id="1396821.SAMN05444515_1261"/>
<evidence type="ECO:0000256" key="6">
    <source>
        <dbReference type="ARBA" id="ARBA00023014"/>
    </source>
</evidence>
<dbReference type="GO" id="GO:0046872">
    <property type="term" value="F:metal ion binding"/>
    <property type="evidence" value="ECO:0007669"/>
    <property type="project" value="UniProtKB-KW"/>
</dbReference>
<dbReference type="GO" id="GO:0051539">
    <property type="term" value="F:4 iron, 4 sulfur cluster binding"/>
    <property type="evidence" value="ECO:0007669"/>
    <property type="project" value="UniProtKB-KW"/>
</dbReference>
<organism evidence="7 8">
    <name type="scientific">Ectothiorhodospira marina</name>
    <dbReference type="NCBI Taxonomy" id="1396821"/>
    <lineage>
        <taxon>Bacteria</taxon>
        <taxon>Pseudomonadati</taxon>
        <taxon>Pseudomonadota</taxon>
        <taxon>Gammaproteobacteria</taxon>
        <taxon>Chromatiales</taxon>
        <taxon>Ectothiorhodospiraceae</taxon>
        <taxon>Ectothiorhodospira</taxon>
    </lineage>
</organism>
<dbReference type="InterPro" id="IPR034457">
    <property type="entry name" value="Organic_radical-activating"/>
</dbReference>
<dbReference type="EMBL" id="FOAA01000026">
    <property type="protein sequence ID" value="SEL62582.1"/>
    <property type="molecule type" value="Genomic_DNA"/>
</dbReference>
<evidence type="ECO:0000313" key="8">
    <source>
        <dbReference type="Proteomes" id="UP000199256"/>
    </source>
</evidence>
<keyword evidence="4" id="KW-0479">Metal-binding</keyword>
<evidence type="ECO:0000256" key="5">
    <source>
        <dbReference type="ARBA" id="ARBA00023004"/>
    </source>
</evidence>
<keyword evidence="3" id="KW-0949">S-adenosyl-L-methionine</keyword>
<keyword evidence="8" id="KW-1185">Reference proteome</keyword>
<accession>A0A1H7RQU4</accession>
<keyword evidence="2" id="KW-0004">4Fe-4S</keyword>
<evidence type="ECO:0000256" key="3">
    <source>
        <dbReference type="ARBA" id="ARBA00022691"/>
    </source>
</evidence>
<dbReference type="Proteomes" id="UP000199256">
    <property type="component" value="Unassembled WGS sequence"/>
</dbReference>
<evidence type="ECO:0000313" key="7">
    <source>
        <dbReference type="EMBL" id="SEL62582.1"/>
    </source>
</evidence>
<dbReference type="GO" id="GO:0006006">
    <property type="term" value="P:glucose metabolic process"/>
    <property type="evidence" value="ECO:0007669"/>
    <property type="project" value="UniProtKB-KW"/>
</dbReference>
<name>A0A1H7RQU4_9GAMM</name>
<evidence type="ECO:0000256" key="4">
    <source>
        <dbReference type="ARBA" id="ARBA00022723"/>
    </source>
</evidence>
<dbReference type="PANTHER" id="PTHR30352">
    <property type="entry name" value="PYRUVATE FORMATE-LYASE-ACTIVATING ENZYME"/>
    <property type="match status" value="1"/>
</dbReference>
<evidence type="ECO:0000256" key="1">
    <source>
        <dbReference type="ARBA" id="ARBA00001966"/>
    </source>
</evidence>
<evidence type="ECO:0000256" key="2">
    <source>
        <dbReference type="ARBA" id="ARBA00022485"/>
    </source>
</evidence>
<sequence length="160" mass="17874">MKGHGRFHFHFVSYLFVKKNPMQITPDIDTFPTRHWHALDDSRLHCDVCPRACELHEGQRGLCFVRGRSGDQVVLTTYGRANGFRADPIEKKPLYHFLPGSRTLSFGTAGVRSVAVTAGYISPGAREEGQCLECGTRCAGRFRSIIPTQTYSEASKPVQC</sequence>